<evidence type="ECO:0000256" key="9">
    <source>
        <dbReference type="SAM" id="Phobius"/>
    </source>
</evidence>
<evidence type="ECO:0000313" key="12">
    <source>
        <dbReference type="Proteomes" id="UP000538929"/>
    </source>
</evidence>
<feature type="transmembrane region" description="Helical" evidence="9">
    <location>
        <begin position="86"/>
        <end position="105"/>
    </location>
</feature>
<feature type="transmembrane region" description="Helical" evidence="9">
    <location>
        <begin position="273"/>
        <end position="294"/>
    </location>
</feature>
<evidence type="ECO:0000256" key="7">
    <source>
        <dbReference type="ARBA" id="ARBA00023251"/>
    </source>
</evidence>
<dbReference type="InterPro" id="IPR020846">
    <property type="entry name" value="MFS_dom"/>
</dbReference>
<dbReference type="SUPFAM" id="SSF103473">
    <property type="entry name" value="MFS general substrate transporter"/>
    <property type="match status" value="1"/>
</dbReference>
<feature type="transmembrane region" description="Helical" evidence="9">
    <location>
        <begin position="54"/>
        <end position="74"/>
    </location>
</feature>
<dbReference type="EMBL" id="VKHT01000023">
    <property type="protein sequence ID" value="MBB0242855.1"/>
    <property type="molecule type" value="Genomic_DNA"/>
</dbReference>
<keyword evidence="6 9" id="KW-0472">Membrane</keyword>
<dbReference type="Gene3D" id="1.20.1250.20">
    <property type="entry name" value="MFS general substrate transporter like domains"/>
    <property type="match status" value="1"/>
</dbReference>
<dbReference type="CDD" id="cd17321">
    <property type="entry name" value="MFS_MMR_MDR_like"/>
    <property type="match status" value="1"/>
</dbReference>
<feature type="transmembrane region" description="Helical" evidence="9">
    <location>
        <begin position="481"/>
        <end position="503"/>
    </location>
</feature>
<feature type="transmembrane region" description="Helical" evidence="9">
    <location>
        <begin position="144"/>
        <end position="164"/>
    </location>
</feature>
<feature type="domain" description="Major facilitator superfamily (MFS) profile" evidence="10">
    <location>
        <begin position="20"/>
        <end position="507"/>
    </location>
</feature>
<proteinExistence type="predicted"/>
<feature type="transmembrane region" description="Helical" evidence="9">
    <location>
        <begin position="363"/>
        <end position="383"/>
    </location>
</feature>
<accession>A0A7W3TA33</accession>
<feature type="transmembrane region" description="Helical" evidence="9">
    <location>
        <begin position="338"/>
        <end position="357"/>
    </location>
</feature>
<dbReference type="GO" id="GO:0046677">
    <property type="term" value="P:response to antibiotic"/>
    <property type="evidence" value="ECO:0007669"/>
    <property type="project" value="UniProtKB-KW"/>
</dbReference>
<evidence type="ECO:0000256" key="2">
    <source>
        <dbReference type="ARBA" id="ARBA00022448"/>
    </source>
</evidence>
<dbReference type="Gene3D" id="1.20.1720.10">
    <property type="entry name" value="Multidrug resistance protein D"/>
    <property type="match status" value="1"/>
</dbReference>
<keyword evidence="3" id="KW-1003">Cell membrane</keyword>
<dbReference type="PROSITE" id="PS50850">
    <property type="entry name" value="MFS"/>
    <property type="match status" value="1"/>
</dbReference>
<keyword evidence="2" id="KW-0813">Transport</keyword>
<dbReference type="InterPro" id="IPR011701">
    <property type="entry name" value="MFS"/>
</dbReference>
<comment type="subcellular location">
    <subcellularLocation>
        <location evidence="1">Cell membrane</location>
        <topology evidence="1">Multi-pass membrane protein</topology>
    </subcellularLocation>
</comment>
<reference evidence="12" key="1">
    <citation type="submission" date="2019-10" db="EMBL/GenBank/DDBJ databases">
        <title>Streptomyces sp. nov., a novel actinobacterium isolated from alkaline environment.</title>
        <authorList>
            <person name="Golinska P."/>
        </authorList>
    </citation>
    <scope>NUCLEOTIDE SEQUENCE [LARGE SCALE GENOMIC DNA]</scope>
    <source>
        <strain evidence="12">DSM 42118</strain>
    </source>
</reference>
<keyword evidence="7" id="KW-0046">Antibiotic resistance</keyword>
<feature type="transmembrane region" description="Helical" evidence="9">
    <location>
        <begin position="314"/>
        <end position="331"/>
    </location>
</feature>
<dbReference type="Pfam" id="PF07690">
    <property type="entry name" value="MFS_1"/>
    <property type="match status" value="1"/>
</dbReference>
<dbReference type="InterPro" id="IPR036259">
    <property type="entry name" value="MFS_trans_sf"/>
</dbReference>
<feature type="region of interest" description="Disordered" evidence="8">
    <location>
        <begin position="510"/>
        <end position="532"/>
    </location>
</feature>
<feature type="transmembrane region" description="Helical" evidence="9">
    <location>
        <begin position="206"/>
        <end position="226"/>
    </location>
</feature>
<comment type="caution">
    <text evidence="11">The sequence shown here is derived from an EMBL/GenBank/DDBJ whole genome shotgun (WGS) entry which is preliminary data.</text>
</comment>
<evidence type="ECO:0000259" key="10">
    <source>
        <dbReference type="PROSITE" id="PS50850"/>
    </source>
</evidence>
<evidence type="ECO:0000313" key="11">
    <source>
        <dbReference type="EMBL" id="MBB0242855.1"/>
    </source>
</evidence>
<name>A0A7W3TA33_9ACTN</name>
<evidence type="ECO:0000256" key="6">
    <source>
        <dbReference type="ARBA" id="ARBA00023136"/>
    </source>
</evidence>
<keyword evidence="4 9" id="KW-0812">Transmembrane</keyword>
<keyword evidence="5 9" id="KW-1133">Transmembrane helix</keyword>
<evidence type="ECO:0000256" key="3">
    <source>
        <dbReference type="ARBA" id="ARBA00022475"/>
    </source>
</evidence>
<evidence type="ECO:0000256" key="1">
    <source>
        <dbReference type="ARBA" id="ARBA00004651"/>
    </source>
</evidence>
<gene>
    <name evidence="11" type="ORF">FNQ90_01720</name>
</gene>
<evidence type="ECO:0000256" key="8">
    <source>
        <dbReference type="SAM" id="MobiDB-lite"/>
    </source>
</evidence>
<dbReference type="Proteomes" id="UP000538929">
    <property type="component" value="Unassembled WGS sequence"/>
</dbReference>
<evidence type="ECO:0000256" key="4">
    <source>
        <dbReference type="ARBA" id="ARBA00022692"/>
    </source>
</evidence>
<dbReference type="AlphaFoldDB" id="A0A7W3TA33"/>
<feature type="transmembrane region" description="Helical" evidence="9">
    <location>
        <begin position="111"/>
        <end position="132"/>
    </location>
</feature>
<dbReference type="PANTHER" id="PTHR42718">
    <property type="entry name" value="MAJOR FACILITATOR SUPERFAMILY MULTIDRUG TRANSPORTER MFSC"/>
    <property type="match status" value="1"/>
</dbReference>
<organism evidence="11 12">
    <name type="scientific">Streptomyces alkaliphilus</name>
    <dbReference type="NCBI Taxonomy" id="1472722"/>
    <lineage>
        <taxon>Bacteria</taxon>
        <taxon>Bacillati</taxon>
        <taxon>Actinomycetota</taxon>
        <taxon>Actinomycetes</taxon>
        <taxon>Kitasatosporales</taxon>
        <taxon>Streptomycetaceae</taxon>
        <taxon>Streptomyces</taxon>
    </lineage>
</organism>
<dbReference type="PANTHER" id="PTHR42718:SF47">
    <property type="entry name" value="METHYL VIOLOGEN RESISTANCE PROTEIN SMVA"/>
    <property type="match status" value="1"/>
</dbReference>
<evidence type="ECO:0000256" key="5">
    <source>
        <dbReference type="ARBA" id="ARBA00022989"/>
    </source>
</evidence>
<dbReference type="GO" id="GO:0005886">
    <property type="term" value="C:plasma membrane"/>
    <property type="evidence" value="ECO:0007669"/>
    <property type="project" value="UniProtKB-SubCell"/>
</dbReference>
<keyword evidence="12" id="KW-1185">Reference proteome</keyword>
<dbReference type="GO" id="GO:0022857">
    <property type="term" value="F:transmembrane transporter activity"/>
    <property type="evidence" value="ECO:0007669"/>
    <property type="project" value="InterPro"/>
</dbReference>
<feature type="transmembrane region" description="Helical" evidence="9">
    <location>
        <begin position="170"/>
        <end position="194"/>
    </location>
</feature>
<feature type="transmembrane region" description="Helical" evidence="9">
    <location>
        <begin position="232"/>
        <end position="253"/>
    </location>
</feature>
<feature type="transmembrane region" description="Helical" evidence="9">
    <location>
        <begin position="21"/>
        <end position="42"/>
    </location>
</feature>
<sequence length="532" mass="55092">MIPDSIAQPRARAGKREWTALGVLSLPALLITLDVTVLHLAVPHLSADLGPSGLQLLWIVDIYSFLIAGLLIIAGTLGDRIGRRRLLLIGAAGFGVASLLTAFSINTEMLIVSRALLGIAGATLMPSSMSLIRNMFLDDRQRSLALSIWIACFLVGGAMGPLVGGLMLEYFWWGSVFLLAVPAMVLLLLLGPLLLPEYRDPNPGKIDFASMILLLTSLLISVYGLKKLAGDGFAVLPALLLVGGLALGVTFVLRQRGIAHPLVDLGLFRARSFSVSLATMGLALFVMSGAQFFVAQYLQMVVGLSPLKAGLCSLPGSIGGVTGALLAPLALRWMRSASVMVVGLTIAVIGFAALTRVDVDSGLITVMVALGLLNFGVAPTIALGTDMMISSAPPEKAGGVSAISETCHEVGLGMGIAVLGSIGTAFYRSRATEALPEGVSEESASAIGDTIGSAVDEVSRMPEDLGSVALAGAREAFTNGLVTVSLICTVVTVLVVVMVMAFLRRFPAGAPTPEGTGAPGSGKQFVEGATDA</sequence>
<dbReference type="RefSeq" id="WP_182604614.1">
    <property type="nucleotide sequence ID" value="NZ_VKHT01000023.1"/>
</dbReference>
<protein>
    <submittedName>
        <fullName evidence="11">MFS transporter</fullName>
    </submittedName>
</protein>